<protein>
    <submittedName>
        <fullName evidence="4">5-oxopent-3-ene-1,2,5-tricarboxylate decarboxylase</fullName>
    </submittedName>
</protein>
<dbReference type="Pfam" id="PF01557">
    <property type="entry name" value="FAA_hydrolase"/>
    <property type="match status" value="1"/>
</dbReference>
<evidence type="ECO:0000259" key="3">
    <source>
        <dbReference type="Pfam" id="PF01557"/>
    </source>
</evidence>
<proteinExistence type="inferred from homology"/>
<name>A0A126SYW5_9BACT</name>
<dbReference type="SUPFAM" id="SSF56529">
    <property type="entry name" value="FAH"/>
    <property type="match status" value="1"/>
</dbReference>
<dbReference type="PANTHER" id="PTHR42796:SF4">
    <property type="entry name" value="FUMARYLACETOACETATE HYDROLASE DOMAIN-CONTAINING PROTEIN 2A"/>
    <property type="match status" value="1"/>
</dbReference>
<dbReference type="Gene3D" id="3.90.850.10">
    <property type="entry name" value="Fumarylacetoacetase-like, C-terminal domain"/>
    <property type="match status" value="1"/>
</dbReference>
<comment type="similarity">
    <text evidence="1">Belongs to the FAH family.</text>
</comment>
<dbReference type="InterPro" id="IPR011234">
    <property type="entry name" value="Fumarylacetoacetase-like_C"/>
</dbReference>
<evidence type="ECO:0000256" key="2">
    <source>
        <dbReference type="ARBA" id="ARBA00022723"/>
    </source>
</evidence>
<dbReference type="GO" id="GO:0019752">
    <property type="term" value="P:carboxylic acid metabolic process"/>
    <property type="evidence" value="ECO:0007669"/>
    <property type="project" value="UniProtKB-ARBA"/>
</dbReference>
<dbReference type="FunFam" id="3.90.850.10:FF:000002">
    <property type="entry name" value="2-hydroxyhepta-2,4-diene-1,7-dioate isomerase"/>
    <property type="match status" value="1"/>
</dbReference>
<organism evidence="4">
    <name type="scientific">uncultured bacterium UPO68_UPO87</name>
    <dbReference type="NCBI Taxonomy" id="1776988"/>
    <lineage>
        <taxon>Bacteria</taxon>
        <taxon>environmental samples</taxon>
    </lineage>
</organism>
<feature type="domain" description="Fumarylacetoacetase-like C-terminal" evidence="3">
    <location>
        <begin position="75"/>
        <end position="280"/>
    </location>
</feature>
<evidence type="ECO:0000256" key="1">
    <source>
        <dbReference type="ARBA" id="ARBA00010211"/>
    </source>
</evidence>
<dbReference type="PANTHER" id="PTHR42796">
    <property type="entry name" value="FUMARYLACETOACETATE HYDROLASE DOMAIN-CONTAINING PROTEIN 2A-RELATED"/>
    <property type="match status" value="1"/>
</dbReference>
<evidence type="ECO:0000313" key="4">
    <source>
        <dbReference type="EMBL" id="AMK59500.1"/>
    </source>
</evidence>
<dbReference type="EMBL" id="KU144991">
    <property type="protein sequence ID" value="AMK59500.1"/>
    <property type="molecule type" value="Genomic_DNA"/>
</dbReference>
<keyword evidence="2" id="KW-0479">Metal-binding</keyword>
<dbReference type="InterPro" id="IPR036663">
    <property type="entry name" value="Fumarylacetoacetase_C_sf"/>
</dbReference>
<sequence length="291" mass="31858">MKLATFSEGNSTRIGVVRDDGIVDLSKTAPELPRDMKALIGSDAALARAREAAKGGAAIPLSAVKLLAPIPHPGKVLAIGLNYRDHVEESGQPMPEHQVWFNKQHNCITGPYDDIALPSVSAFLDYEAEMCFVIGKRCKHVPKERAHEVIAGYFVGDDVSVRDWQLRTNTWQIGKSFDTHGPIGPWIVTPDEVGDPHALDIKCWVNGELRQNSNTKHLIFNCFDQIAHLTQAFTLDIGDVIFTGTSSGVGGAMKPMQLLKEGDVVRVQVEKLGYIENRVVPEKAETVIEAA</sequence>
<dbReference type="GO" id="GO:0016853">
    <property type="term" value="F:isomerase activity"/>
    <property type="evidence" value="ECO:0007669"/>
    <property type="project" value="UniProtKB-ARBA"/>
</dbReference>
<dbReference type="GO" id="GO:0046872">
    <property type="term" value="F:metal ion binding"/>
    <property type="evidence" value="ECO:0007669"/>
    <property type="project" value="UniProtKB-KW"/>
</dbReference>
<dbReference type="AlphaFoldDB" id="A0A126SYW5"/>
<dbReference type="InterPro" id="IPR051121">
    <property type="entry name" value="FAH"/>
</dbReference>
<reference evidence="4" key="1">
    <citation type="journal article" date="2016" name="Appl. Environ. Microbiol.">
        <title>Functional Metagenomics of a Biostimulated Petroleum-Contaminated Soil Reveals an Extraordinary Diversity of Extradiol Dioxygenases.</title>
        <authorList>
            <person name="Terron-Gonzalez L."/>
            <person name="Martin-Cabello G."/>
            <person name="Ferrer M."/>
            <person name="Santero E."/>
        </authorList>
    </citation>
    <scope>NUCLEOTIDE SEQUENCE</scope>
</reference>
<accession>A0A126SYW5</accession>